<proteinExistence type="predicted"/>
<evidence type="ECO:0000313" key="1">
    <source>
        <dbReference type="EMBL" id="EJK67270.1"/>
    </source>
</evidence>
<accession>K0SPN9</accession>
<gene>
    <name evidence="1" type="ORF">THAOC_11723</name>
</gene>
<protein>
    <submittedName>
        <fullName evidence="1">Uncharacterized protein</fullName>
    </submittedName>
</protein>
<dbReference type="AlphaFoldDB" id="K0SPN9"/>
<evidence type="ECO:0000313" key="2">
    <source>
        <dbReference type="Proteomes" id="UP000266841"/>
    </source>
</evidence>
<comment type="caution">
    <text evidence="1">The sequence shown here is derived from an EMBL/GenBank/DDBJ whole genome shotgun (WGS) entry which is preliminary data.</text>
</comment>
<dbReference type="Proteomes" id="UP000266841">
    <property type="component" value="Unassembled WGS sequence"/>
</dbReference>
<name>K0SPN9_THAOC</name>
<dbReference type="EMBL" id="AGNL01013428">
    <property type="protein sequence ID" value="EJK67270.1"/>
    <property type="molecule type" value="Genomic_DNA"/>
</dbReference>
<organism evidence="1 2">
    <name type="scientific">Thalassiosira oceanica</name>
    <name type="common">Marine diatom</name>
    <dbReference type="NCBI Taxonomy" id="159749"/>
    <lineage>
        <taxon>Eukaryota</taxon>
        <taxon>Sar</taxon>
        <taxon>Stramenopiles</taxon>
        <taxon>Ochrophyta</taxon>
        <taxon>Bacillariophyta</taxon>
        <taxon>Coscinodiscophyceae</taxon>
        <taxon>Thalassiosirophycidae</taxon>
        <taxon>Thalassiosirales</taxon>
        <taxon>Thalassiosiraceae</taxon>
        <taxon>Thalassiosira</taxon>
    </lineage>
</organism>
<keyword evidence="2" id="KW-1185">Reference proteome</keyword>
<sequence length="194" mass="21139">MTTSIGHSSAATGSSTTFQTSDDISYFGICTVKRTTVRVLAKTPKPHGLYGLPSSRQPYLVVHWKTVCLPQSLQMRTSIRSKPLAGEERYTIVGVRKPANDVVNDAPGGRARRAGWKNMDGTSVYSEAWKSGRPNNDAEVSVQAYGVFDSADSKLIDITNYYPPDKFPFVVLNTAVMKCCAKGYIAQTFCSSAP</sequence>
<reference evidence="1 2" key="1">
    <citation type="journal article" date="2012" name="Genome Biol.">
        <title>Genome and low-iron response of an oceanic diatom adapted to chronic iron limitation.</title>
        <authorList>
            <person name="Lommer M."/>
            <person name="Specht M."/>
            <person name="Roy A.S."/>
            <person name="Kraemer L."/>
            <person name="Andreson R."/>
            <person name="Gutowska M.A."/>
            <person name="Wolf J."/>
            <person name="Bergner S.V."/>
            <person name="Schilhabel M.B."/>
            <person name="Klostermeier U.C."/>
            <person name="Beiko R.G."/>
            <person name="Rosenstiel P."/>
            <person name="Hippler M."/>
            <person name="Laroche J."/>
        </authorList>
    </citation>
    <scope>NUCLEOTIDE SEQUENCE [LARGE SCALE GENOMIC DNA]</scope>
    <source>
        <strain evidence="1 2">CCMP1005</strain>
    </source>
</reference>